<evidence type="ECO:0000256" key="9">
    <source>
        <dbReference type="PROSITE-ProRule" id="PRU00433"/>
    </source>
</evidence>
<organism evidence="12 13">
    <name type="scientific">Litoreibacter meonggei</name>
    <dbReference type="NCBI Taxonomy" id="1049199"/>
    <lineage>
        <taxon>Bacteria</taxon>
        <taxon>Pseudomonadati</taxon>
        <taxon>Pseudomonadota</taxon>
        <taxon>Alphaproteobacteria</taxon>
        <taxon>Rhodobacterales</taxon>
        <taxon>Roseobacteraceae</taxon>
        <taxon>Litoreibacter</taxon>
    </lineage>
</organism>
<evidence type="ECO:0000313" key="13">
    <source>
        <dbReference type="Proteomes" id="UP000269157"/>
    </source>
</evidence>
<dbReference type="InterPro" id="IPR019775">
    <property type="entry name" value="WD40_repeat_CS"/>
</dbReference>
<dbReference type="Pfam" id="PF00034">
    <property type="entry name" value="Cytochrom_C"/>
    <property type="match status" value="1"/>
</dbReference>
<dbReference type="InterPro" id="IPR002327">
    <property type="entry name" value="Cyt_c_1A/1B"/>
</dbReference>
<dbReference type="InterPro" id="IPR001680">
    <property type="entry name" value="WD40_rpt"/>
</dbReference>
<feature type="repeat" description="WD" evidence="8">
    <location>
        <begin position="153"/>
        <end position="194"/>
    </location>
</feature>
<dbReference type="InterPro" id="IPR036322">
    <property type="entry name" value="WD40_repeat_dom_sf"/>
</dbReference>
<keyword evidence="3 9" id="KW-0349">Heme</keyword>
<dbReference type="Gene3D" id="1.10.760.10">
    <property type="entry name" value="Cytochrome c-like domain"/>
    <property type="match status" value="1"/>
</dbReference>
<dbReference type="PROSITE" id="PS50082">
    <property type="entry name" value="WD_REPEATS_2"/>
    <property type="match status" value="3"/>
</dbReference>
<evidence type="ECO:0000256" key="10">
    <source>
        <dbReference type="SAM" id="SignalP"/>
    </source>
</evidence>
<evidence type="ECO:0000256" key="5">
    <source>
        <dbReference type="ARBA" id="ARBA00022737"/>
    </source>
</evidence>
<dbReference type="CDD" id="cd00200">
    <property type="entry name" value="WD40"/>
    <property type="match status" value="1"/>
</dbReference>
<evidence type="ECO:0000256" key="2">
    <source>
        <dbReference type="ARBA" id="ARBA00022574"/>
    </source>
</evidence>
<reference evidence="12 13" key="1">
    <citation type="submission" date="2018-10" db="EMBL/GenBank/DDBJ databases">
        <title>Genomic Encyclopedia of Archaeal and Bacterial Type Strains, Phase II (KMG-II): from individual species to whole genera.</title>
        <authorList>
            <person name="Goeker M."/>
        </authorList>
    </citation>
    <scope>NUCLEOTIDE SEQUENCE [LARGE SCALE GENOMIC DNA]</scope>
    <source>
        <strain evidence="12 13">DSM 29466</strain>
    </source>
</reference>
<keyword evidence="2 8" id="KW-0853">WD repeat</keyword>
<dbReference type="InterPro" id="IPR009056">
    <property type="entry name" value="Cyt_c-like_dom"/>
</dbReference>
<keyword evidence="6" id="KW-0249">Electron transport</keyword>
<keyword evidence="5" id="KW-0677">Repeat</keyword>
<feature type="repeat" description="WD" evidence="8">
    <location>
        <begin position="23"/>
        <end position="54"/>
    </location>
</feature>
<keyword evidence="10" id="KW-0732">Signal</keyword>
<dbReference type="PROSITE" id="PS50294">
    <property type="entry name" value="WD_REPEATS_REGION"/>
    <property type="match status" value="3"/>
</dbReference>
<dbReference type="PROSITE" id="PS00678">
    <property type="entry name" value="WD_REPEATS_1"/>
    <property type="match status" value="1"/>
</dbReference>
<dbReference type="SUPFAM" id="SSF50978">
    <property type="entry name" value="WD40 repeat-like"/>
    <property type="match status" value="1"/>
</dbReference>
<feature type="chain" id="PRO_5019766059" evidence="10">
    <location>
        <begin position="18"/>
        <end position="441"/>
    </location>
</feature>
<dbReference type="Gene3D" id="2.130.10.10">
    <property type="entry name" value="YVTN repeat-like/Quinoprotein amine dehydrogenase"/>
    <property type="match status" value="2"/>
</dbReference>
<feature type="signal peptide" evidence="10">
    <location>
        <begin position="1"/>
        <end position="17"/>
    </location>
</feature>
<dbReference type="Pfam" id="PF00400">
    <property type="entry name" value="WD40"/>
    <property type="match status" value="4"/>
</dbReference>
<dbReference type="InterPro" id="IPR020472">
    <property type="entry name" value="WD40_PAC1"/>
</dbReference>
<evidence type="ECO:0000256" key="6">
    <source>
        <dbReference type="ARBA" id="ARBA00022982"/>
    </source>
</evidence>
<keyword evidence="13" id="KW-1185">Reference proteome</keyword>
<keyword evidence="7 9" id="KW-0408">Iron</keyword>
<dbReference type="PANTHER" id="PTHR19848">
    <property type="entry name" value="WD40 REPEAT PROTEIN"/>
    <property type="match status" value="1"/>
</dbReference>
<evidence type="ECO:0000256" key="1">
    <source>
        <dbReference type="ARBA" id="ARBA00022448"/>
    </source>
</evidence>
<dbReference type="RefSeq" id="WP_121020669.1">
    <property type="nucleotide sequence ID" value="NZ_RCCE01000001.1"/>
</dbReference>
<dbReference type="GO" id="GO:0046872">
    <property type="term" value="F:metal ion binding"/>
    <property type="evidence" value="ECO:0007669"/>
    <property type="project" value="UniProtKB-KW"/>
</dbReference>
<name>A0A497X2J5_9RHOB</name>
<dbReference type="PRINTS" id="PR00604">
    <property type="entry name" value="CYTCHRMECIAB"/>
</dbReference>
<dbReference type="GO" id="GO:0009055">
    <property type="term" value="F:electron transfer activity"/>
    <property type="evidence" value="ECO:0007669"/>
    <property type="project" value="InterPro"/>
</dbReference>
<dbReference type="GO" id="GO:0020037">
    <property type="term" value="F:heme binding"/>
    <property type="evidence" value="ECO:0007669"/>
    <property type="project" value="InterPro"/>
</dbReference>
<keyword evidence="1" id="KW-0813">Transport</keyword>
<accession>A0A497X2J5</accession>
<gene>
    <name evidence="12" type="ORF">BCF46_0103</name>
</gene>
<evidence type="ECO:0000256" key="4">
    <source>
        <dbReference type="ARBA" id="ARBA00022723"/>
    </source>
</evidence>
<evidence type="ECO:0000313" key="12">
    <source>
        <dbReference type="EMBL" id="RLJ59913.1"/>
    </source>
</evidence>
<evidence type="ECO:0000256" key="7">
    <source>
        <dbReference type="ARBA" id="ARBA00023004"/>
    </source>
</evidence>
<dbReference type="SMART" id="SM00320">
    <property type="entry name" value="WD40"/>
    <property type="match status" value="7"/>
</dbReference>
<keyword evidence="4 9" id="KW-0479">Metal-binding</keyword>
<protein>
    <submittedName>
        <fullName evidence="12">Cytochrome c</fullName>
    </submittedName>
</protein>
<dbReference type="SUPFAM" id="SSF46626">
    <property type="entry name" value="Cytochrome c"/>
    <property type="match status" value="1"/>
</dbReference>
<dbReference type="InterPro" id="IPR036909">
    <property type="entry name" value="Cyt_c-like_dom_sf"/>
</dbReference>
<feature type="repeat" description="WD" evidence="8">
    <location>
        <begin position="100"/>
        <end position="131"/>
    </location>
</feature>
<dbReference type="PRINTS" id="PR00320">
    <property type="entry name" value="GPROTEINBRPT"/>
</dbReference>
<dbReference type="OrthoDB" id="9805828at2"/>
<evidence type="ECO:0000259" key="11">
    <source>
        <dbReference type="PROSITE" id="PS51007"/>
    </source>
</evidence>
<evidence type="ECO:0000256" key="8">
    <source>
        <dbReference type="PROSITE-ProRule" id="PRU00221"/>
    </source>
</evidence>
<dbReference type="AlphaFoldDB" id="A0A497X2J5"/>
<dbReference type="PROSITE" id="PS51007">
    <property type="entry name" value="CYTC"/>
    <property type="match status" value="1"/>
</dbReference>
<dbReference type="InterPro" id="IPR015943">
    <property type="entry name" value="WD40/YVTN_repeat-like_dom_sf"/>
</dbReference>
<sequence>MLRALAIATFVATPLAAQDFFTLKGHGGPIMDIAVSPSGQIATASFDNSVGLWDGTTPNWYEGHRAAVNVVAFWGAGTPISAGDDFEVRFWPTVNASHVLGRHQGKVVDLAYSKQAERVASASWDGSIGLWPLSASVGGALYSPLDGQEPKFLKGHAQGVNDVVFSEDGTRLYSASVDGTIRVWDVESATETQILVKHGFGVNELIVNEQDGWLAYGAVDGGTRLIDITTGELIADFTLDRRPILSMAYHADSHQLAVGDGEGYIMVVDTATRKITRDFRATQRGPIWALAFSPDGQNIHAGGIEDIMYSWPISAMDEHGPMTGITRSFLEDPTTLPNGERQFKRKCSICHTLASGSARKAGPSLYQLFGRPAGTVPDYTYSDTLNGSEIVWSAETINALFDLGPDHYIPGTKMPMQRIAKKTDRDDLIDYLRAATAQGEN</sequence>
<dbReference type="EMBL" id="RCCE01000001">
    <property type="protein sequence ID" value="RLJ59913.1"/>
    <property type="molecule type" value="Genomic_DNA"/>
</dbReference>
<dbReference type="PANTHER" id="PTHR19848:SF8">
    <property type="entry name" value="F-BOX AND WD REPEAT DOMAIN CONTAINING 7"/>
    <property type="match status" value="1"/>
</dbReference>
<comment type="caution">
    <text evidence="12">The sequence shown here is derived from an EMBL/GenBank/DDBJ whole genome shotgun (WGS) entry which is preliminary data.</text>
</comment>
<dbReference type="Proteomes" id="UP000269157">
    <property type="component" value="Unassembled WGS sequence"/>
</dbReference>
<feature type="domain" description="Cytochrome c" evidence="11">
    <location>
        <begin position="334"/>
        <end position="436"/>
    </location>
</feature>
<proteinExistence type="predicted"/>
<evidence type="ECO:0000256" key="3">
    <source>
        <dbReference type="ARBA" id="ARBA00022617"/>
    </source>
</evidence>